<evidence type="ECO:0000313" key="2">
    <source>
        <dbReference type="Proteomes" id="UP000448575"/>
    </source>
</evidence>
<dbReference type="AlphaFoldDB" id="A0A6N9HCF5"/>
<reference evidence="1 2" key="1">
    <citation type="submission" date="2019-12" db="EMBL/GenBank/DDBJ databases">
        <title>Novel species isolated from a subtropical stream in China.</title>
        <authorList>
            <person name="Lu H."/>
        </authorList>
    </citation>
    <scope>NUCLEOTIDE SEQUENCE [LARGE SCALE GENOMIC DNA]</scope>
    <source>
        <strain evidence="1 2">DS3</strain>
    </source>
</reference>
<accession>A0A6N9HCF5</accession>
<comment type="caution">
    <text evidence="1">The sequence shown here is derived from an EMBL/GenBank/DDBJ whole genome shotgun (WGS) entry which is preliminary data.</text>
</comment>
<dbReference type="EMBL" id="WWCJ01000001">
    <property type="protein sequence ID" value="MYN00822.1"/>
    <property type="molecule type" value="Genomic_DNA"/>
</dbReference>
<proteinExistence type="predicted"/>
<dbReference type="Proteomes" id="UP000448575">
    <property type="component" value="Unassembled WGS sequence"/>
</dbReference>
<sequence length="149" mass="16565">MSQPSITQLPELWERDGSLRDVYLTGVDIHGWERFIQYASAYRLTYKADGEDAAFPGLGEVFRRIDTSHCLSIWIDDVSVNCHFFQDDEIELDVDPGEILGETEHAALLKFVAGASNAVGVSAIITPEGSQGSPFLAFDTKRQTWKIQG</sequence>
<name>A0A6N9HCF5_9BURK</name>
<evidence type="ECO:0000313" key="1">
    <source>
        <dbReference type="EMBL" id="MYN00822.1"/>
    </source>
</evidence>
<dbReference type="RefSeq" id="WP_161023826.1">
    <property type="nucleotide sequence ID" value="NZ_WWCJ01000001.1"/>
</dbReference>
<keyword evidence="2" id="KW-1185">Reference proteome</keyword>
<protein>
    <submittedName>
        <fullName evidence="1">Uncharacterized protein</fullName>
    </submittedName>
</protein>
<organism evidence="1 2">
    <name type="scientific">Pseudoduganella guangdongensis</name>
    <dbReference type="NCBI Taxonomy" id="2692179"/>
    <lineage>
        <taxon>Bacteria</taxon>
        <taxon>Pseudomonadati</taxon>
        <taxon>Pseudomonadota</taxon>
        <taxon>Betaproteobacteria</taxon>
        <taxon>Burkholderiales</taxon>
        <taxon>Oxalobacteraceae</taxon>
        <taxon>Telluria group</taxon>
        <taxon>Pseudoduganella</taxon>
    </lineage>
</organism>
<gene>
    <name evidence="1" type="ORF">GTP41_01790</name>
</gene>